<comment type="similarity">
    <text evidence="10">Belongs to the insect chemoreceptor superfamily. Heteromeric odorant receptor channel (TC 1.A.69) family.</text>
</comment>
<keyword evidence="6 10" id="KW-1133">Transmembrane helix</keyword>
<keyword evidence="3 10" id="KW-0716">Sensory transduction</keyword>
<dbReference type="GO" id="GO:0005886">
    <property type="term" value="C:plasma membrane"/>
    <property type="evidence" value="ECO:0007669"/>
    <property type="project" value="UniProtKB-SubCell"/>
</dbReference>
<dbReference type="PANTHER" id="PTHR21137">
    <property type="entry name" value="ODORANT RECEPTOR"/>
    <property type="match status" value="1"/>
</dbReference>
<keyword evidence="9 10" id="KW-0807">Transducer</keyword>
<dbReference type="Proteomes" id="UP000053105">
    <property type="component" value="Unassembled WGS sequence"/>
</dbReference>
<reference evidence="11 12" key="1">
    <citation type="submission" date="2015-07" db="EMBL/GenBank/DDBJ databases">
        <title>The genome of Melipona quadrifasciata.</title>
        <authorList>
            <person name="Pan H."/>
            <person name="Kapheim K."/>
        </authorList>
    </citation>
    <scope>NUCLEOTIDE SEQUENCE [LARGE SCALE GENOMIC DNA]</scope>
    <source>
        <strain evidence="11">0111107301</strain>
        <tissue evidence="11">Whole body</tissue>
    </source>
</reference>
<dbReference type="Pfam" id="PF02949">
    <property type="entry name" value="7tm_6"/>
    <property type="match status" value="1"/>
</dbReference>
<feature type="transmembrane region" description="Helical" evidence="10">
    <location>
        <begin position="61"/>
        <end position="82"/>
    </location>
</feature>
<proteinExistence type="inferred from homology"/>
<dbReference type="OrthoDB" id="6765072at2759"/>
<feature type="transmembrane region" description="Helical" evidence="10">
    <location>
        <begin position="244"/>
        <end position="271"/>
    </location>
</feature>
<evidence type="ECO:0000256" key="6">
    <source>
        <dbReference type="ARBA" id="ARBA00022989"/>
    </source>
</evidence>
<keyword evidence="12" id="KW-1185">Reference proteome</keyword>
<evidence type="ECO:0000313" key="12">
    <source>
        <dbReference type="Proteomes" id="UP000053105"/>
    </source>
</evidence>
<protein>
    <recommendedName>
        <fullName evidence="10">Odorant receptor</fullName>
    </recommendedName>
</protein>
<evidence type="ECO:0000256" key="4">
    <source>
        <dbReference type="ARBA" id="ARBA00022692"/>
    </source>
</evidence>
<evidence type="ECO:0000256" key="2">
    <source>
        <dbReference type="ARBA" id="ARBA00022475"/>
    </source>
</evidence>
<evidence type="ECO:0000256" key="8">
    <source>
        <dbReference type="ARBA" id="ARBA00023170"/>
    </source>
</evidence>
<feature type="transmembrane region" description="Helical" evidence="10">
    <location>
        <begin position="124"/>
        <end position="148"/>
    </location>
</feature>
<feature type="transmembrane region" description="Helical" evidence="10">
    <location>
        <begin position="277"/>
        <end position="300"/>
    </location>
</feature>
<comment type="subcellular location">
    <subcellularLocation>
        <location evidence="1 10">Cell membrane</location>
        <topology evidence="1 10">Multi-pass membrane protein</topology>
    </subcellularLocation>
</comment>
<dbReference type="PANTHER" id="PTHR21137:SF35">
    <property type="entry name" value="ODORANT RECEPTOR 19A-RELATED"/>
    <property type="match status" value="1"/>
</dbReference>
<dbReference type="EMBL" id="KQ435891">
    <property type="protein sequence ID" value="KOX69453.1"/>
    <property type="molecule type" value="Genomic_DNA"/>
</dbReference>
<name>A0A0M8ZTR3_9HYME</name>
<evidence type="ECO:0000256" key="10">
    <source>
        <dbReference type="RuleBase" id="RU351113"/>
    </source>
</evidence>
<keyword evidence="7 10" id="KW-0472">Membrane</keyword>
<gene>
    <name evidence="11" type="ORF">WN51_05616</name>
</gene>
<dbReference type="AlphaFoldDB" id="A0A0M8ZTR3"/>
<keyword evidence="8 10" id="KW-0675">Receptor</keyword>
<keyword evidence="4 10" id="KW-0812">Transmembrane</keyword>
<dbReference type="GO" id="GO:0007165">
    <property type="term" value="P:signal transduction"/>
    <property type="evidence" value="ECO:0007669"/>
    <property type="project" value="UniProtKB-KW"/>
</dbReference>
<sequence>MAAINTISRSVKYGLHFAAAWPGAPLSVLYKLYWVIIFSVFHIQQYNYLIKHYKFHTLIEIIDNVGICLAFSLVCIRLLIAWTHQNLLRNILSTMEKDCQKYAIIDTNNVISKTAHWSYRSTTIIISISVISTVFYAIGVFSSPEISATTHRKLLLKMDLPFDTDKSPVFELVVFAQYFYQATSAFVYGLFTAFLLMLVLHVGCQIDIICQTLLETPYKSEKQLKCFISRHQEIIIFTKKIEKLFTYIALTQLVANTLITCCLGYLTVISLRINSGFAMFVKCVVFYMACCLDAFVYCFAGEYLSIKSTQQLIQHDLVTYPGALTKSKKKNRVFFIKNHSLFAYTLFDQIHFYVGLTISKLMGDTVYELLWYNIRPKEIRLLIPVILRCQKGFTLTFGKFASLSMESFTAVIDDNVKNVKTNVSTLSSILYSYIN</sequence>
<keyword evidence="2" id="KW-1003">Cell membrane</keyword>
<dbReference type="InterPro" id="IPR004117">
    <property type="entry name" value="7tm6_olfct_rcpt"/>
</dbReference>
<evidence type="ECO:0000256" key="5">
    <source>
        <dbReference type="ARBA" id="ARBA00022725"/>
    </source>
</evidence>
<evidence type="ECO:0000256" key="3">
    <source>
        <dbReference type="ARBA" id="ARBA00022606"/>
    </source>
</evidence>
<evidence type="ECO:0000256" key="1">
    <source>
        <dbReference type="ARBA" id="ARBA00004651"/>
    </source>
</evidence>
<keyword evidence="5 10" id="KW-0552">Olfaction</keyword>
<evidence type="ECO:0000256" key="9">
    <source>
        <dbReference type="ARBA" id="ARBA00023224"/>
    </source>
</evidence>
<dbReference type="GO" id="GO:0004984">
    <property type="term" value="F:olfactory receptor activity"/>
    <property type="evidence" value="ECO:0007669"/>
    <property type="project" value="InterPro"/>
</dbReference>
<evidence type="ECO:0000256" key="7">
    <source>
        <dbReference type="ARBA" id="ARBA00023136"/>
    </source>
</evidence>
<feature type="transmembrane region" description="Helical" evidence="10">
    <location>
        <begin position="32"/>
        <end position="49"/>
    </location>
</feature>
<dbReference type="STRING" id="166423.A0A0M8ZTR3"/>
<organism evidence="11 12">
    <name type="scientific">Melipona quadrifasciata</name>
    <dbReference type="NCBI Taxonomy" id="166423"/>
    <lineage>
        <taxon>Eukaryota</taxon>
        <taxon>Metazoa</taxon>
        <taxon>Ecdysozoa</taxon>
        <taxon>Arthropoda</taxon>
        <taxon>Hexapoda</taxon>
        <taxon>Insecta</taxon>
        <taxon>Pterygota</taxon>
        <taxon>Neoptera</taxon>
        <taxon>Endopterygota</taxon>
        <taxon>Hymenoptera</taxon>
        <taxon>Apocrita</taxon>
        <taxon>Aculeata</taxon>
        <taxon>Apoidea</taxon>
        <taxon>Anthophila</taxon>
        <taxon>Apidae</taxon>
        <taxon>Melipona</taxon>
    </lineage>
</organism>
<dbReference type="GO" id="GO:0005549">
    <property type="term" value="F:odorant binding"/>
    <property type="evidence" value="ECO:0007669"/>
    <property type="project" value="InterPro"/>
</dbReference>
<accession>A0A0M8ZTR3</accession>
<comment type="caution">
    <text evidence="10">Lacks conserved residue(s) required for the propagation of feature annotation.</text>
</comment>
<evidence type="ECO:0000313" key="11">
    <source>
        <dbReference type="EMBL" id="KOX69453.1"/>
    </source>
</evidence>